<dbReference type="OrthoDB" id="9807854at2"/>
<evidence type="ECO:0008006" key="5">
    <source>
        <dbReference type="Google" id="ProtNLM"/>
    </source>
</evidence>
<dbReference type="AlphaFoldDB" id="A0A4Q1KP21"/>
<proteinExistence type="predicted"/>
<dbReference type="Proteomes" id="UP000290958">
    <property type="component" value="Unassembled WGS sequence"/>
</dbReference>
<feature type="chain" id="PRO_5020999098" description="Porin" evidence="2">
    <location>
        <begin position="20"/>
        <end position="458"/>
    </location>
</feature>
<accession>A0A4Q1KP21</accession>
<evidence type="ECO:0000256" key="1">
    <source>
        <dbReference type="SAM" id="Coils"/>
    </source>
</evidence>
<keyword evidence="1" id="KW-0175">Coiled coil</keyword>
<dbReference type="InterPro" id="IPR010870">
    <property type="entry name" value="Porin_O/P"/>
</dbReference>
<evidence type="ECO:0000313" key="3">
    <source>
        <dbReference type="EMBL" id="RXR31180.1"/>
    </source>
</evidence>
<feature type="coiled-coil region" evidence="1">
    <location>
        <begin position="27"/>
        <end position="54"/>
    </location>
</feature>
<organism evidence="3 4">
    <name type="scientific">Sphingobium fluviale</name>
    <dbReference type="NCBI Taxonomy" id="2506423"/>
    <lineage>
        <taxon>Bacteria</taxon>
        <taxon>Pseudomonadati</taxon>
        <taxon>Pseudomonadota</taxon>
        <taxon>Alphaproteobacteria</taxon>
        <taxon>Sphingomonadales</taxon>
        <taxon>Sphingomonadaceae</taxon>
        <taxon>Sphingobium</taxon>
    </lineage>
</organism>
<gene>
    <name evidence="3" type="ORF">EQG66_01810</name>
</gene>
<comment type="caution">
    <text evidence="3">The sequence shown here is derived from an EMBL/GenBank/DDBJ whole genome shotgun (WGS) entry which is preliminary data.</text>
</comment>
<dbReference type="SUPFAM" id="SSF56935">
    <property type="entry name" value="Porins"/>
    <property type="match status" value="1"/>
</dbReference>
<name>A0A4Q1KP21_9SPHN</name>
<sequence length="458" mass="48528">MLRAALLAGCAVVPSLAHAQALSVQDAAALRSELEALKAQMQALQARLDKAESGAASAAASAQSATTTAQKAVELANKAGSAPTIKFKGAPEISDGKGWSFKPRGRLLFDAAVVDAPRGIVDRGLGFSNEVRRARLGVEGTIPGGFGYKFEADIATGDAELTDAFLDYKRGGLTVTVGQHNTFQGLEELSSSNDTSFIERAAFTDAFGFERRLGVSAQYQAGPVLAQAGLFTDNAADLSNDENNGVGGDLRLVYAPMLGHSQLHFGVSGHWRDLGDAVTNVRYRQRPLVHTTDTRFIDTNSLGGATKETGYGAEAAVIAGRFHAAGEAFWQTVRRTGAADPTFFGGSVEAGWFLTDDTRSYKGGMFKSMKVKHPLGSGGIGAVQVNARYDRLDLSDGAVIGGVQDGYMASLIWTPVDHIRFMLNYAHMDYTNATVVNAINGDRSYGVDTLAARAQLSF</sequence>
<dbReference type="Gene3D" id="2.40.160.10">
    <property type="entry name" value="Porin"/>
    <property type="match status" value="1"/>
</dbReference>
<keyword evidence="4" id="KW-1185">Reference proteome</keyword>
<evidence type="ECO:0000256" key="2">
    <source>
        <dbReference type="SAM" id="SignalP"/>
    </source>
</evidence>
<dbReference type="InterPro" id="IPR023614">
    <property type="entry name" value="Porin_dom_sf"/>
</dbReference>
<keyword evidence="2" id="KW-0732">Signal</keyword>
<feature type="signal peptide" evidence="2">
    <location>
        <begin position="1"/>
        <end position="19"/>
    </location>
</feature>
<reference evidence="4" key="1">
    <citation type="submission" date="2019-01" db="EMBL/GenBank/DDBJ databases">
        <title>Cytophagaceae bacterium strain CAR-16.</title>
        <authorList>
            <person name="Chen W.-M."/>
        </authorList>
    </citation>
    <scope>NUCLEOTIDE SEQUENCE [LARGE SCALE GENOMIC DNA]</scope>
    <source>
        <strain evidence="4">CHR27</strain>
    </source>
</reference>
<dbReference type="Pfam" id="PF07396">
    <property type="entry name" value="Porin_O_P"/>
    <property type="match status" value="1"/>
</dbReference>
<evidence type="ECO:0000313" key="4">
    <source>
        <dbReference type="Proteomes" id="UP000290958"/>
    </source>
</evidence>
<protein>
    <recommendedName>
        <fullName evidence="5">Porin</fullName>
    </recommendedName>
</protein>
<dbReference type="EMBL" id="SBKP01000001">
    <property type="protein sequence ID" value="RXR31180.1"/>
    <property type="molecule type" value="Genomic_DNA"/>
</dbReference>